<feature type="compositionally biased region" description="Basic and acidic residues" evidence="3">
    <location>
        <begin position="349"/>
        <end position="360"/>
    </location>
</feature>
<dbReference type="SUPFAM" id="SSF51735">
    <property type="entry name" value="NAD(P)-binding Rossmann-fold domains"/>
    <property type="match status" value="1"/>
</dbReference>
<organism evidence="4">
    <name type="scientific">Chromera velia CCMP2878</name>
    <dbReference type="NCBI Taxonomy" id="1169474"/>
    <lineage>
        <taxon>Eukaryota</taxon>
        <taxon>Sar</taxon>
        <taxon>Alveolata</taxon>
        <taxon>Colpodellida</taxon>
        <taxon>Chromeraceae</taxon>
        <taxon>Chromera</taxon>
    </lineage>
</organism>
<gene>
    <name evidence="4" type="ORF">Cvel_1964</name>
</gene>
<name>A0A0G4I7Y5_9ALVE</name>
<dbReference type="EMBL" id="CDMZ01005550">
    <property type="protein sequence ID" value="CEM53195.1"/>
    <property type="molecule type" value="Genomic_DNA"/>
</dbReference>
<sequence>MGSSVSAFIQELKYFIALRVSPFLVQNAFLDPSSSAYTKKLLNKNPDLKSKFKDKCAVVTGVSLGGLGYYVAEALAVDVGMAVVLAGRSKEKLRDAETAIEKRAAKSGAPSPKLFSVILDLSSLKSVEEAAGEMKKIVTKDFKGGLKVLVNNAGALVCAGAQEPARLCGVTKEGIEGNVGGNFVGPHYLTSLLLPCLEKEASMSKEQSKCVFVSSLAHAFPFQPAMDMERLVAHPFSGGSPEGDIVKEEGGVFHKSMAGPLLKYGHSKLGNMSDARAFARRHPTIDFSSNHPGSIRSNFGTAGLPFFLKLGRDIYYNLFRLVNYTAEQGGVGTLRGVLDPSLSFQESETGSRGKGTEKNRKGPYLHCTGTEWSPKEPPGSLQGKEFDDALFEATEKLIASLKAKGR</sequence>
<comment type="similarity">
    <text evidence="1">Belongs to the short-chain dehydrogenases/reductases (SDR) family.</text>
</comment>
<accession>A0A0G4I7Y5</accession>
<dbReference type="PANTHER" id="PTHR24320:SF148">
    <property type="entry name" value="NAD(P)-BINDING ROSSMANN-FOLD SUPERFAMILY PROTEIN"/>
    <property type="match status" value="1"/>
</dbReference>
<proteinExistence type="inferred from homology"/>
<dbReference type="Gene3D" id="3.40.50.720">
    <property type="entry name" value="NAD(P)-binding Rossmann-like Domain"/>
    <property type="match status" value="1"/>
</dbReference>
<dbReference type="InterPro" id="IPR002347">
    <property type="entry name" value="SDR_fam"/>
</dbReference>
<evidence type="ECO:0000313" key="4">
    <source>
        <dbReference type="EMBL" id="CEM53195.1"/>
    </source>
</evidence>
<evidence type="ECO:0000256" key="2">
    <source>
        <dbReference type="ARBA" id="ARBA00023002"/>
    </source>
</evidence>
<keyword evidence="2" id="KW-0560">Oxidoreductase</keyword>
<dbReference type="PANTHER" id="PTHR24320">
    <property type="entry name" value="RETINOL DEHYDROGENASE"/>
    <property type="match status" value="1"/>
</dbReference>
<protein>
    <recommendedName>
        <fullName evidence="5">Ketoreductase (KR) domain-containing protein</fullName>
    </recommendedName>
</protein>
<dbReference type="AlphaFoldDB" id="A0A0G4I7Y5"/>
<feature type="region of interest" description="Disordered" evidence="3">
    <location>
        <begin position="344"/>
        <end position="384"/>
    </location>
</feature>
<dbReference type="GO" id="GO:0016491">
    <property type="term" value="F:oxidoreductase activity"/>
    <property type="evidence" value="ECO:0007669"/>
    <property type="project" value="UniProtKB-KW"/>
</dbReference>
<evidence type="ECO:0008006" key="5">
    <source>
        <dbReference type="Google" id="ProtNLM"/>
    </source>
</evidence>
<dbReference type="VEuPathDB" id="CryptoDB:Cvel_1964"/>
<dbReference type="Pfam" id="PF00106">
    <property type="entry name" value="adh_short"/>
    <property type="match status" value="1"/>
</dbReference>
<reference evidence="4" key="1">
    <citation type="submission" date="2014-11" db="EMBL/GenBank/DDBJ databases">
        <authorList>
            <person name="Otto D Thomas"/>
            <person name="Naeem Raeece"/>
        </authorList>
    </citation>
    <scope>NUCLEOTIDE SEQUENCE</scope>
</reference>
<evidence type="ECO:0000256" key="1">
    <source>
        <dbReference type="ARBA" id="ARBA00006484"/>
    </source>
</evidence>
<evidence type="ECO:0000256" key="3">
    <source>
        <dbReference type="SAM" id="MobiDB-lite"/>
    </source>
</evidence>
<dbReference type="PhylomeDB" id="A0A0G4I7Y5"/>
<dbReference type="InterPro" id="IPR036291">
    <property type="entry name" value="NAD(P)-bd_dom_sf"/>
</dbReference>